<gene>
    <name evidence="2" type="ORF">JX360_03695</name>
</gene>
<protein>
    <submittedName>
        <fullName evidence="2">Uncharacterized protein</fullName>
    </submittedName>
</protein>
<sequence length="50" mass="5194">MLQEEVRSGELGIPADATTTVWDGSTGIPEPHVPDPAGFWVAASQDWGGG</sequence>
<evidence type="ECO:0000256" key="1">
    <source>
        <dbReference type="SAM" id="MobiDB-lite"/>
    </source>
</evidence>
<proteinExistence type="predicted"/>
<dbReference type="Proteomes" id="UP000830835">
    <property type="component" value="Unassembled WGS sequence"/>
</dbReference>
<name>A0ABT0C8A1_THEVL</name>
<evidence type="ECO:0000313" key="2">
    <source>
        <dbReference type="EMBL" id="MCJ2542017.1"/>
    </source>
</evidence>
<reference evidence="2" key="1">
    <citation type="submission" date="2021-02" db="EMBL/GenBank/DDBJ databases">
        <title>The CRISPR/cas machinery reduction and long-range gene transfer in the hot spring cyanobacterium Synechococcus.</title>
        <authorList>
            <person name="Dvorak P."/>
            <person name="Jahodarova E."/>
            <person name="Hasler P."/>
            <person name="Poulickova A."/>
        </authorList>
    </citation>
    <scope>NUCLEOTIDE SEQUENCE</scope>
    <source>
        <strain evidence="2">Rupite</strain>
    </source>
</reference>
<dbReference type="RefSeq" id="WP_244349226.1">
    <property type="nucleotide sequence ID" value="NZ_JAFIRA010000005.1"/>
</dbReference>
<evidence type="ECO:0000313" key="3">
    <source>
        <dbReference type="Proteomes" id="UP000830835"/>
    </source>
</evidence>
<keyword evidence="3" id="KW-1185">Reference proteome</keyword>
<accession>A0ABT0C8A1</accession>
<feature type="region of interest" description="Disordered" evidence="1">
    <location>
        <begin position="1"/>
        <end position="36"/>
    </location>
</feature>
<dbReference type="EMBL" id="JAFIRA010000005">
    <property type="protein sequence ID" value="MCJ2542017.1"/>
    <property type="molecule type" value="Genomic_DNA"/>
</dbReference>
<organism evidence="2 3">
    <name type="scientific">Thermostichus vulcanus str. 'Rupite'</name>
    <dbReference type="NCBI Taxonomy" id="2813851"/>
    <lineage>
        <taxon>Bacteria</taxon>
        <taxon>Bacillati</taxon>
        <taxon>Cyanobacteriota</taxon>
        <taxon>Cyanophyceae</taxon>
        <taxon>Thermostichales</taxon>
        <taxon>Thermostichaceae</taxon>
        <taxon>Thermostichus</taxon>
    </lineage>
</organism>
<comment type="caution">
    <text evidence="2">The sequence shown here is derived from an EMBL/GenBank/DDBJ whole genome shotgun (WGS) entry which is preliminary data.</text>
</comment>